<dbReference type="Proteomes" id="UP000503462">
    <property type="component" value="Chromosome 5"/>
</dbReference>
<name>A0A6H0Y5R4_9PEZI</name>
<evidence type="ECO:0000313" key="1">
    <source>
        <dbReference type="EMBL" id="QIX02271.1"/>
    </source>
</evidence>
<proteinExistence type="predicted"/>
<gene>
    <name evidence="1" type="ORF">AMS68_007788</name>
</gene>
<accession>A0A6H0Y5R4</accession>
<sequence length="339" mass="37674">MEAPGIGLSLEMAHATVAVRHHNGSYQNIASVETDLRYNEKMADLIHAGRGREFDNSTIEVLGNTVRQLRLAVENAGIDVTAAAITLPDPIYLQYDEAAAILDYATIRNVMYDPVETEGIATRFSLPGLCAISAAYAGHGMGLCTDYLDVHACEEQEACLPNHHVLQIDLSSGSLAGTTWRFAQTYWSPVIVDTFVNTSLGTNAIQHTPREQGYWQAVCQAIRGLLTSFLPNKIDYLILTGTSAHVFVHPLKAAMREALLDAGYQINVQSGRQIDQVLHVDHVVHEPLWVTARGAAEIAKRRLEGPFLCRYDNRSEEQRRPLRERIKEWEADGLTELHF</sequence>
<protein>
    <submittedName>
        <fullName evidence="1">Uncharacterized protein</fullName>
    </submittedName>
</protein>
<keyword evidence="2" id="KW-1185">Reference proteome</keyword>
<reference evidence="1 2" key="1">
    <citation type="journal article" date="2016" name="Sci. Rep.">
        <title>Peltaster fructicola genome reveals evolution from an invasive phytopathogen to an ectophytic parasite.</title>
        <authorList>
            <person name="Xu C."/>
            <person name="Chen H."/>
            <person name="Gleason M.L."/>
            <person name="Xu J.R."/>
            <person name="Liu H."/>
            <person name="Zhang R."/>
            <person name="Sun G."/>
        </authorList>
    </citation>
    <scope>NUCLEOTIDE SEQUENCE [LARGE SCALE GENOMIC DNA]</scope>
    <source>
        <strain evidence="1 2">LNHT1506</strain>
    </source>
</reference>
<organism evidence="1 2">
    <name type="scientific">Peltaster fructicola</name>
    <dbReference type="NCBI Taxonomy" id="286661"/>
    <lineage>
        <taxon>Eukaryota</taxon>
        <taxon>Fungi</taxon>
        <taxon>Dikarya</taxon>
        <taxon>Ascomycota</taxon>
        <taxon>Pezizomycotina</taxon>
        <taxon>Dothideomycetes</taxon>
        <taxon>Dothideomycetes incertae sedis</taxon>
        <taxon>Peltaster</taxon>
    </lineage>
</organism>
<dbReference type="EMBL" id="CP051143">
    <property type="protein sequence ID" value="QIX02271.1"/>
    <property type="molecule type" value="Genomic_DNA"/>
</dbReference>
<dbReference type="AlphaFoldDB" id="A0A6H0Y5R4"/>
<dbReference type="OrthoDB" id="3643156at2759"/>
<evidence type="ECO:0000313" key="2">
    <source>
        <dbReference type="Proteomes" id="UP000503462"/>
    </source>
</evidence>